<organism evidence="1 2">
    <name type="scientific">Segatella copri</name>
    <dbReference type="NCBI Taxonomy" id="165179"/>
    <lineage>
        <taxon>Bacteria</taxon>
        <taxon>Pseudomonadati</taxon>
        <taxon>Bacteroidota</taxon>
        <taxon>Bacteroidia</taxon>
        <taxon>Bacteroidales</taxon>
        <taxon>Prevotellaceae</taxon>
        <taxon>Segatella</taxon>
    </lineage>
</organism>
<sequence length="90" mass="10532">MREIYIHMIRKAQEFMNENHYADISRVHCLLRKMMPKEYHDLIDQIKECQDPHVMFNVNGGNNVIAPNASQAEQNIHDDSSSSIKDNFQS</sequence>
<accession>A0A3R6F8Z2</accession>
<proteinExistence type="predicted"/>
<dbReference type="Proteomes" id="UP000286211">
    <property type="component" value="Unassembled WGS sequence"/>
</dbReference>
<dbReference type="AlphaFoldDB" id="A0A3R6F8Z2"/>
<reference evidence="1 2" key="1">
    <citation type="submission" date="2018-08" db="EMBL/GenBank/DDBJ databases">
        <title>A genome reference for cultivated species of the human gut microbiota.</title>
        <authorList>
            <person name="Zou Y."/>
            <person name="Xue W."/>
            <person name="Luo G."/>
        </authorList>
    </citation>
    <scope>NUCLEOTIDE SEQUENCE [LARGE SCALE GENOMIC DNA]</scope>
    <source>
        <strain evidence="1 2">AF46-2NS</strain>
    </source>
</reference>
<protein>
    <submittedName>
        <fullName evidence="1">Transcription-repair coupling factor</fullName>
    </submittedName>
</protein>
<comment type="caution">
    <text evidence="1">The sequence shown here is derived from an EMBL/GenBank/DDBJ whole genome shotgun (WGS) entry which is preliminary data.</text>
</comment>
<name>A0A3R6F8Z2_9BACT</name>
<evidence type="ECO:0000313" key="2">
    <source>
        <dbReference type="Proteomes" id="UP000286211"/>
    </source>
</evidence>
<dbReference type="EMBL" id="QRNB01000050">
    <property type="protein sequence ID" value="RHK09591.1"/>
    <property type="molecule type" value="Genomic_DNA"/>
</dbReference>
<evidence type="ECO:0000313" key="1">
    <source>
        <dbReference type="EMBL" id="RHK09591.1"/>
    </source>
</evidence>
<gene>
    <name evidence="1" type="ORF">DW079_09925</name>
</gene>